<dbReference type="InterPro" id="IPR036188">
    <property type="entry name" value="FAD/NAD-bd_sf"/>
</dbReference>
<protein>
    <submittedName>
        <fullName evidence="8">NADPH-dependent 2,4-dienoyl-CoA reductase, sulfur reductase</fullName>
    </submittedName>
</protein>
<dbReference type="RefSeq" id="WP_073164263.1">
    <property type="nucleotide sequence ID" value="NZ_FQUW01000013.1"/>
</dbReference>
<evidence type="ECO:0000259" key="7">
    <source>
        <dbReference type="PROSITE" id="PS50206"/>
    </source>
</evidence>
<dbReference type="EMBL" id="FQUW01000013">
    <property type="protein sequence ID" value="SHF01433.1"/>
    <property type="molecule type" value="Genomic_DNA"/>
</dbReference>
<dbReference type="OrthoDB" id="9802028at2"/>
<dbReference type="SMART" id="SM00450">
    <property type="entry name" value="RHOD"/>
    <property type="match status" value="1"/>
</dbReference>
<dbReference type="SUPFAM" id="SSF52821">
    <property type="entry name" value="Rhodanese/Cell cycle control phosphatase"/>
    <property type="match status" value="1"/>
</dbReference>
<dbReference type="CDD" id="cd00158">
    <property type="entry name" value="RHOD"/>
    <property type="match status" value="1"/>
</dbReference>
<dbReference type="Gene3D" id="3.40.250.10">
    <property type="entry name" value="Rhodanese-like domain"/>
    <property type="match status" value="1"/>
</dbReference>
<evidence type="ECO:0000313" key="8">
    <source>
        <dbReference type="EMBL" id="SHF01433.1"/>
    </source>
</evidence>
<keyword evidence="3" id="KW-0285">Flavoprotein</keyword>
<dbReference type="InterPro" id="IPR036873">
    <property type="entry name" value="Rhodanese-like_dom_sf"/>
</dbReference>
<dbReference type="Pfam" id="PF07992">
    <property type="entry name" value="Pyr_redox_2"/>
    <property type="match status" value="1"/>
</dbReference>
<dbReference type="InterPro" id="IPR001763">
    <property type="entry name" value="Rhodanese-like_dom"/>
</dbReference>
<evidence type="ECO:0000256" key="1">
    <source>
        <dbReference type="ARBA" id="ARBA00001974"/>
    </source>
</evidence>
<evidence type="ECO:0000256" key="4">
    <source>
        <dbReference type="ARBA" id="ARBA00022827"/>
    </source>
</evidence>
<keyword evidence="9" id="KW-1185">Reference proteome</keyword>
<dbReference type="PANTHER" id="PTHR43429">
    <property type="entry name" value="PYRIDINE NUCLEOTIDE-DISULFIDE OXIDOREDUCTASE DOMAIN-CONTAINING"/>
    <property type="match status" value="1"/>
</dbReference>
<dbReference type="Proteomes" id="UP000184196">
    <property type="component" value="Unassembled WGS sequence"/>
</dbReference>
<comment type="cofactor">
    <cofactor evidence="1">
        <name>FAD</name>
        <dbReference type="ChEBI" id="CHEBI:57692"/>
    </cofactor>
</comment>
<evidence type="ECO:0000256" key="2">
    <source>
        <dbReference type="ARBA" id="ARBA00009130"/>
    </source>
</evidence>
<comment type="similarity">
    <text evidence="2">Belongs to the class-III pyridine nucleotide-disulfide oxidoreductase family.</text>
</comment>
<dbReference type="PRINTS" id="PR00411">
    <property type="entry name" value="PNDRDTASEI"/>
</dbReference>
<evidence type="ECO:0000256" key="3">
    <source>
        <dbReference type="ARBA" id="ARBA00022630"/>
    </source>
</evidence>
<dbReference type="SUPFAM" id="SSF51905">
    <property type="entry name" value="FAD/NAD(P)-binding domain"/>
    <property type="match status" value="1"/>
</dbReference>
<dbReference type="Pfam" id="PF00581">
    <property type="entry name" value="Rhodanese"/>
    <property type="match status" value="1"/>
</dbReference>
<evidence type="ECO:0000256" key="5">
    <source>
        <dbReference type="ARBA" id="ARBA00023002"/>
    </source>
</evidence>
<reference evidence="9" key="1">
    <citation type="submission" date="2016-11" db="EMBL/GenBank/DDBJ databases">
        <authorList>
            <person name="Varghese N."/>
            <person name="Submissions S."/>
        </authorList>
    </citation>
    <scope>NUCLEOTIDE SEQUENCE [LARGE SCALE GENOMIC DNA]</scope>
    <source>
        <strain evidence="9">DSM 11792</strain>
    </source>
</reference>
<dbReference type="InterPro" id="IPR004099">
    <property type="entry name" value="Pyr_nucl-diS_OxRdtase_dimer"/>
</dbReference>
<keyword evidence="4" id="KW-0274">FAD</keyword>
<dbReference type="InterPro" id="IPR016156">
    <property type="entry name" value="FAD/NAD-linked_Rdtase_dimer_sf"/>
</dbReference>
<keyword evidence="6" id="KW-0676">Redox-active center</keyword>
<dbReference type="Pfam" id="PF02852">
    <property type="entry name" value="Pyr_redox_dim"/>
    <property type="match status" value="1"/>
</dbReference>
<dbReference type="PANTHER" id="PTHR43429:SF1">
    <property type="entry name" value="NAD(P)H SULFUR OXIDOREDUCTASE (COA-DEPENDENT)"/>
    <property type="match status" value="1"/>
</dbReference>
<dbReference type="PROSITE" id="PS50206">
    <property type="entry name" value="RHODANESE_3"/>
    <property type="match status" value="1"/>
</dbReference>
<proteinExistence type="inferred from homology"/>
<keyword evidence="5" id="KW-0560">Oxidoreductase</keyword>
<dbReference type="PRINTS" id="PR00368">
    <property type="entry name" value="FADPNR"/>
</dbReference>
<dbReference type="InterPro" id="IPR023753">
    <property type="entry name" value="FAD/NAD-binding_dom"/>
</dbReference>
<dbReference type="SUPFAM" id="SSF55424">
    <property type="entry name" value="FAD/NAD-linked reductases, dimerisation (C-terminal) domain"/>
    <property type="match status" value="1"/>
</dbReference>
<accession>A0A1M4Y774</accession>
<organism evidence="8 9">
    <name type="scientific">Desulfofundulus australicus DSM 11792</name>
    <dbReference type="NCBI Taxonomy" id="1121425"/>
    <lineage>
        <taxon>Bacteria</taxon>
        <taxon>Bacillati</taxon>
        <taxon>Bacillota</taxon>
        <taxon>Clostridia</taxon>
        <taxon>Eubacteriales</taxon>
        <taxon>Peptococcaceae</taxon>
        <taxon>Desulfofundulus</taxon>
    </lineage>
</organism>
<dbReference type="InterPro" id="IPR050260">
    <property type="entry name" value="FAD-bd_OxRdtase"/>
</dbReference>
<sequence>MEKGRKKILIIGGVAAGPKAAARARRCDPDAEITIVEEGSFLSYAGCGMPFYIGGTVERHEELMATPVGVIRDAAFFRSVKDIKVLTGTRAEAIDRKNKTVRVTNLATGETSALPYDKLVLATGSRPVRLPIPGADLAGVYTLGNLEEAQAIRRAVEQGARRVVIIGGGLIGLELADTLGTKAEIAIFEMMDHVLSSLLDPELSILVEKVLRGKGVQLFLGNRVERIEGNEQGAVARVVTTAGSFPADLVVIAAGVKPRVELAKEAGLELGETGAIKVNAYLQTSDPDIYAGGDCVENVHLISGRPVYTPMGSVANRHGRVIGDNVTGGRQSFPGVLGTAILKVFEMIIGRTGLTESEARRLGYHVESFICSAPDRAHFYPGSKPIIIKLVADSSTRKLLGAQILGPGDVNKRLDVMVAALSMGVTVDQLAAFDLAYAPPFSTALDPITHAANCLRNKIDGRARSINPLELKKRLSAGEELILLDVRTPAEFNEVRLPGSNVVFIPLGKLRERAAELPRDREIVTFCKLSLRGWEAQTILESLGFTNVSFFEGGIVAWPFELETGPRQK</sequence>
<evidence type="ECO:0000256" key="6">
    <source>
        <dbReference type="ARBA" id="ARBA00023284"/>
    </source>
</evidence>
<dbReference type="Gene3D" id="3.50.50.60">
    <property type="entry name" value="FAD/NAD(P)-binding domain"/>
    <property type="match status" value="2"/>
</dbReference>
<dbReference type="AlphaFoldDB" id="A0A1M4Y774"/>
<gene>
    <name evidence="8" type="ORF">SAMN02745218_01264</name>
</gene>
<evidence type="ECO:0000313" key="9">
    <source>
        <dbReference type="Proteomes" id="UP000184196"/>
    </source>
</evidence>
<name>A0A1M4Y774_9FIRM</name>
<dbReference type="GO" id="GO:0016491">
    <property type="term" value="F:oxidoreductase activity"/>
    <property type="evidence" value="ECO:0007669"/>
    <property type="project" value="UniProtKB-KW"/>
</dbReference>
<feature type="domain" description="Rhodanese" evidence="7">
    <location>
        <begin position="477"/>
        <end position="564"/>
    </location>
</feature>